<proteinExistence type="predicted"/>
<evidence type="ECO:0000256" key="6">
    <source>
        <dbReference type="SAM" id="Phobius"/>
    </source>
</evidence>
<evidence type="ECO:0000256" key="1">
    <source>
        <dbReference type="ARBA" id="ARBA00004651"/>
    </source>
</evidence>
<evidence type="ECO:0000256" key="4">
    <source>
        <dbReference type="ARBA" id="ARBA00022989"/>
    </source>
</evidence>
<feature type="transmembrane region" description="Helical" evidence="6">
    <location>
        <begin position="20"/>
        <end position="42"/>
    </location>
</feature>
<dbReference type="PANTHER" id="PTHR30619">
    <property type="entry name" value="DNA INTERNALIZATION/COMPETENCE PROTEIN COMEC/REC2"/>
    <property type="match status" value="1"/>
</dbReference>
<keyword evidence="9" id="KW-1185">Reference proteome</keyword>
<keyword evidence="4 6" id="KW-1133">Transmembrane helix</keyword>
<evidence type="ECO:0000256" key="5">
    <source>
        <dbReference type="ARBA" id="ARBA00023136"/>
    </source>
</evidence>
<dbReference type="OrthoDB" id="9761531at2"/>
<dbReference type="CDD" id="cd07731">
    <property type="entry name" value="ComA-like_MBL-fold"/>
    <property type="match status" value="1"/>
</dbReference>
<keyword evidence="5 6" id="KW-0472">Membrane</keyword>
<dbReference type="Proteomes" id="UP000051813">
    <property type="component" value="Unassembled WGS sequence"/>
</dbReference>
<dbReference type="InterPro" id="IPR052159">
    <property type="entry name" value="Competence_DNA_uptake"/>
</dbReference>
<organism evidence="8 9">
    <name type="scientific">Lapidilactobacillus dextrinicus DSM 20335</name>
    <dbReference type="NCBI Taxonomy" id="1423738"/>
    <lineage>
        <taxon>Bacteria</taxon>
        <taxon>Bacillati</taxon>
        <taxon>Bacillota</taxon>
        <taxon>Bacilli</taxon>
        <taxon>Lactobacillales</taxon>
        <taxon>Lactobacillaceae</taxon>
        <taxon>Lapidilactobacillus</taxon>
    </lineage>
</organism>
<accession>A0A0R2BS49</accession>
<dbReference type="STRING" id="1423738.FC84_GL000902"/>
<comment type="subcellular location">
    <subcellularLocation>
        <location evidence="1">Cell membrane</location>
        <topology evidence="1">Multi-pass membrane protein</topology>
    </subcellularLocation>
</comment>
<dbReference type="Gene3D" id="3.60.15.10">
    <property type="entry name" value="Ribonuclease Z/Hydroxyacylglutathione hydrolase-like"/>
    <property type="match status" value="1"/>
</dbReference>
<dbReference type="NCBIfam" id="TIGR00361">
    <property type="entry name" value="ComEC_Rec2"/>
    <property type="match status" value="1"/>
</dbReference>
<feature type="transmembrane region" description="Helical" evidence="6">
    <location>
        <begin position="365"/>
        <end position="384"/>
    </location>
</feature>
<dbReference type="InterPro" id="IPR004477">
    <property type="entry name" value="ComEC_N"/>
</dbReference>
<dbReference type="Pfam" id="PF00753">
    <property type="entry name" value="Lactamase_B"/>
    <property type="match status" value="1"/>
</dbReference>
<dbReference type="EMBL" id="AYYK01000017">
    <property type="protein sequence ID" value="KRM78460.1"/>
    <property type="molecule type" value="Genomic_DNA"/>
</dbReference>
<comment type="caution">
    <text evidence="8">The sequence shown here is derived from an EMBL/GenBank/DDBJ whole genome shotgun (WGS) entry which is preliminary data.</text>
</comment>
<dbReference type="GO" id="GO:0030420">
    <property type="term" value="P:establishment of competence for transformation"/>
    <property type="evidence" value="ECO:0007669"/>
    <property type="project" value="InterPro"/>
</dbReference>
<dbReference type="Pfam" id="PF03772">
    <property type="entry name" value="Competence"/>
    <property type="match status" value="1"/>
</dbReference>
<dbReference type="InterPro" id="IPR036866">
    <property type="entry name" value="RibonucZ/Hydroxyglut_hydro"/>
</dbReference>
<keyword evidence="3 6" id="KW-0812">Transmembrane</keyword>
<feature type="transmembrane region" description="Helical" evidence="6">
    <location>
        <begin position="48"/>
        <end position="72"/>
    </location>
</feature>
<dbReference type="PANTHER" id="PTHR30619:SF7">
    <property type="entry name" value="BETA-LACTAMASE DOMAIN PROTEIN"/>
    <property type="match status" value="1"/>
</dbReference>
<feature type="transmembrane region" description="Helical" evidence="6">
    <location>
        <begin position="275"/>
        <end position="302"/>
    </location>
</feature>
<dbReference type="SUPFAM" id="SSF56281">
    <property type="entry name" value="Metallo-hydrolase/oxidoreductase"/>
    <property type="match status" value="1"/>
</dbReference>
<dbReference type="InterPro" id="IPR004797">
    <property type="entry name" value="Competence_ComEC/Rec2"/>
</dbReference>
<feature type="transmembrane region" description="Helical" evidence="6">
    <location>
        <begin position="414"/>
        <end position="431"/>
    </location>
</feature>
<evidence type="ECO:0000313" key="9">
    <source>
        <dbReference type="Proteomes" id="UP000051813"/>
    </source>
</evidence>
<sequence>MNFVSKSTIGYDRSYSGKLLLVGLGTLTLSGILWQPSFWIVGTSVLLFLGWRLFCARSHQLTIITILILLLFTGRQLQWQNQYQLLTNCEAVVLKADGYKINGDLLTGIGQSGSQKIFLTAKISSEQQQDFLLKNDNQCQLLLKNIDLTMIDSATNWHEFDFKDWAVHRQVHQQVNAEIVKVKQIPVQSVGMLVSHFRKKFLNSLTALPKYGAFHLRALVAGYSERDDLEIRELLSTAGIIHLFALSGLHIDLLIRSCRWLGSRIFIPDEVTRLLLVIFLPLYVIFVGQQIGILRAVLTYFLHELLQVLEVRMASLDQLTMVLLCCLWLQPLSFLELGPQLSFILSFALRLVPKKLTSWQLQLRLGYLSMLLILFRTATFNLIALLMGGLFAPLFGLLIMPATLVTLVFPRACYFFESIWVILYGLLAKFFQQSYLQVTIGQAPLLMIGSLLIYALIVFELPKIKHQQITILVLPLLIVGGYHRLGFKDQVTVIDVGQGDSILVQTAFPKRTLLIDTGGQLAFTRDPWQVRSAKSRVEKITIPYLRSQGIAKLDYVLLTHQDADHLGDLAILLKKFPVKNIVFTRGMTQNPNFIAQLQTASTKTHFLPKLAGERLQDQRLNGWFVAPQQPGIGENKDSLTLFLKLGNVKWLFTGDLDRAGELAITKKYPTLTVDYLKAGHHGSKTSNDPGFISQINPRLVVISSGRNNRYHHPSQETLTTLKQLQVPYLNTAQYGMIEWYFKPLTKQSQLRTKLVGNEQNSGQ</sequence>
<dbReference type="AlphaFoldDB" id="A0A0R2BS49"/>
<evidence type="ECO:0000256" key="3">
    <source>
        <dbReference type="ARBA" id="ARBA00022692"/>
    </source>
</evidence>
<gene>
    <name evidence="8" type="ORF">FC84_GL000902</name>
</gene>
<name>A0A0R2BS49_9LACO</name>
<evidence type="ECO:0000256" key="2">
    <source>
        <dbReference type="ARBA" id="ARBA00022475"/>
    </source>
</evidence>
<dbReference type="GO" id="GO:0005886">
    <property type="term" value="C:plasma membrane"/>
    <property type="evidence" value="ECO:0007669"/>
    <property type="project" value="UniProtKB-SubCell"/>
</dbReference>
<dbReference type="InterPro" id="IPR035681">
    <property type="entry name" value="ComA-like_MBL"/>
</dbReference>
<keyword evidence="2" id="KW-1003">Cell membrane</keyword>
<dbReference type="NCBIfam" id="TIGR00360">
    <property type="entry name" value="ComEC_N-term"/>
    <property type="match status" value="1"/>
</dbReference>
<dbReference type="GO" id="GO:0016787">
    <property type="term" value="F:hydrolase activity"/>
    <property type="evidence" value="ECO:0007669"/>
    <property type="project" value="UniProtKB-KW"/>
</dbReference>
<evidence type="ECO:0000259" key="7">
    <source>
        <dbReference type="SMART" id="SM00849"/>
    </source>
</evidence>
<dbReference type="SMART" id="SM00849">
    <property type="entry name" value="Lactamase_B"/>
    <property type="match status" value="1"/>
</dbReference>
<feature type="transmembrane region" description="Helical" evidence="6">
    <location>
        <begin position="337"/>
        <end position="353"/>
    </location>
</feature>
<dbReference type="InterPro" id="IPR001279">
    <property type="entry name" value="Metallo-B-lactamas"/>
</dbReference>
<evidence type="ECO:0000313" key="8">
    <source>
        <dbReference type="EMBL" id="KRM78460.1"/>
    </source>
</evidence>
<keyword evidence="8" id="KW-0378">Hydrolase</keyword>
<feature type="transmembrane region" description="Helical" evidence="6">
    <location>
        <begin position="443"/>
        <end position="462"/>
    </location>
</feature>
<reference evidence="8 9" key="1">
    <citation type="journal article" date="2015" name="Genome Announc.">
        <title>Expanding the biotechnology potential of lactobacilli through comparative genomics of 213 strains and associated genera.</title>
        <authorList>
            <person name="Sun Z."/>
            <person name="Harris H.M."/>
            <person name="McCann A."/>
            <person name="Guo C."/>
            <person name="Argimon S."/>
            <person name="Zhang W."/>
            <person name="Yang X."/>
            <person name="Jeffery I.B."/>
            <person name="Cooney J.C."/>
            <person name="Kagawa T.F."/>
            <person name="Liu W."/>
            <person name="Song Y."/>
            <person name="Salvetti E."/>
            <person name="Wrobel A."/>
            <person name="Rasinkangas P."/>
            <person name="Parkhill J."/>
            <person name="Rea M.C."/>
            <person name="O'Sullivan O."/>
            <person name="Ritari J."/>
            <person name="Douillard F.P."/>
            <person name="Paul Ross R."/>
            <person name="Yang R."/>
            <person name="Briner A.E."/>
            <person name="Felis G.E."/>
            <person name="de Vos W.M."/>
            <person name="Barrangou R."/>
            <person name="Klaenhammer T.R."/>
            <person name="Caufield P.W."/>
            <person name="Cui Y."/>
            <person name="Zhang H."/>
            <person name="O'Toole P.W."/>
        </authorList>
    </citation>
    <scope>NUCLEOTIDE SEQUENCE [LARGE SCALE GENOMIC DNA]</scope>
    <source>
        <strain evidence="8 9">DSM 20335</strain>
    </source>
</reference>
<protein>
    <submittedName>
        <fullName evidence="8">Metallo-beta-lactamase superfamily hydrolase</fullName>
    </submittedName>
</protein>
<dbReference type="PATRIC" id="fig|1423738.3.peg.911"/>
<feature type="domain" description="Metallo-beta-lactamase" evidence="7">
    <location>
        <begin position="498"/>
        <end position="706"/>
    </location>
</feature>